<dbReference type="InterPro" id="IPR022765">
    <property type="entry name" value="Dna2/Cas4_DUF83"/>
</dbReference>
<evidence type="ECO:0000259" key="1">
    <source>
        <dbReference type="Pfam" id="PF01930"/>
    </source>
</evidence>
<protein>
    <submittedName>
        <fullName evidence="2">RecB family exonuclease</fullName>
    </submittedName>
</protein>
<keyword evidence="2" id="KW-0378">Hydrolase</keyword>
<dbReference type="PATRIC" id="fig|1503.3.peg.3400"/>
<dbReference type="Gene3D" id="3.90.320.10">
    <property type="match status" value="1"/>
</dbReference>
<accession>A0A0L0W9J1</accession>
<dbReference type="SUPFAM" id="SSF46785">
    <property type="entry name" value="Winged helix' DNA-binding domain"/>
    <property type="match status" value="1"/>
</dbReference>
<reference evidence="3" key="1">
    <citation type="submission" date="2015-07" db="EMBL/GenBank/DDBJ databases">
        <title>Draft genome sequence of the purine-degrading Gottschalkia purinilyticum DSM 1384 (formerly Clostridium purinilyticum).</title>
        <authorList>
            <person name="Poehlein A."/>
            <person name="Schiel-Bengelsdorf B."/>
            <person name="Bengelsdorf F.R."/>
            <person name="Daniel R."/>
            <person name="Duerre P."/>
        </authorList>
    </citation>
    <scope>NUCLEOTIDE SEQUENCE [LARGE SCALE GENOMIC DNA]</scope>
    <source>
        <strain evidence="3">DSM 1384</strain>
    </source>
</reference>
<dbReference type="GO" id="GO:0004527">
    <property type="term" value="F:exonuclease activity"/>
    <property type="evidence" value="ECO:0007669"/>
    <property type="project" value="UniProtKB-KW"/>
</dbReference>
<keyword evidence="3" id="KW-1185">Reference proteome</keyword>
<dbReference type="PANTHER" id="PTHR37168:SF1">
    <property type="entry name" value="CRISPR-ASSOCIATED EXONUCLEASE CAS4"/>
    <property type="match status" value="1"/>
</dbReference>
<dbReference type="STRING" id="1503.CLPU_9c01190"/>
<keyword evidence="2" id="KW-0269">Exonuclease</keyword>
<dbReference type="EMBL" id="LGSS01000009">
    <property type="protein sequence ID" value="KNF08223.1"/>
    <property type="molecule type" value="Genomic_DNA"/>
</dbReference>
<sequence length="97" mass="11557">MVELKKSDADLNSTKWQVLLYLKKLKEKGIIRKGKIEVIEKKKQDKKIHYVELTQEYEEELDKLLLDIEKFLSSEKPPIAERSSKCKKCAYYEYCNI</sequence>
<dbReference type="AlphaFoldDB" id="A0A0L0W9J1"/>
<dbReference type="Proteomes" id="UP000037267">
    <property type="component" value="Unassembled WGS sequence"/>
</dbReference>
<dbReference type="InterPro" id="IPR011604">
    <property type="entry name" value="PDDEXK-like_dom_sf"/>
</dbReference>
<gene>
    <name evidence="2" type="ORF">CLPU_9c01190</name>
</gene>
<name>A0A0L0W9J1_GOTPU</name>
<keyword evidence="2" id="KW-0540">Nuclease</keyword>
<evidence type="ECO:0000313" key="2">
    <source>
        <dbReference type="EMBL" id="KNF08223.1"/>
    </source>
</evidence>
<proteinExistence type="predicted"/>
<dbReference type="PANTHER" id="PTHR37168">
    <property type="entry name" value="CRISPR-ASSOCIATED EXONUCLEASE CAS4"/>
    <property type="match status" value="1"/>
</dbReference>
<dbReference type="InterPro" id="IPR036390">
    <property type="entry name" value="WH_DNA-bd_sf"/>
</dbReference>
<dbReference type="Pfam" id="PF01930">
    <property type="entry name" value="Cas_Cas4"/>
    <property type="match status" value="1"/>
</dbReference>
<comment type="caution">
    <text evidence="2">The sequence shown here is derived from an EMBL/GenBank/DDBJ whole genome shotgun (WGS) entry which is preliminary data.</text>
</comment>
<feature type="domain" description="DUF83" evidence="1">
    <location>
        <begin position="2"/>
        <end position="96"/>
    </location>
</feature>
<evidence type="ECO:0000313" key="3">
    <source>
        <dbReference type="Proteomes" id="UP000037267"/>
    </source>
</evidence>
<organism evidence="2 3">
    <name type="scientific">Gottschalkia purinilytica</name>
    <name type="common">Clostridium purinilyticum</name>
    <dbReference type="NCBI Taxonomy" id="1503"/>
    <lineage>
        <taxon>Bacteria</taxon>
        <taxon>Bacillati</taxon>
        <taxon>Bacillota</taxon>
        <taxon>Tissierellia</taxon>
        <taxon>Tissierellales</taxon>
        <taxon>Gottschalkiaceae</taxon>
        <taxon>Gottschalkia</taxon>
    </lineage>
</organism>